<dbReference type="SUPFAM" id="SSF53335">
    <property type="entry name" value="S-adenosyl-L-methionine-dependent methyltransferases"/>
    <property type="match status" value="1"/>
</dbReference>
<dbReference type="InterPro" id="IPR013216">
    <property type="entry name" value="Methyltransf_11"/>
</dbReference>
<keyword evidence="3" id="KW-1185">Reference proteome</keyword>
<reference evidence="4" key="1">
    <citation type="submission" date="2025-08" db="UniProtKB">
        <authorList>
            <consortium name="RefSeq"/>
        </authorList>
    </citation>
    <scope>IDENTIFICATION</scope>
    <source>
        <tissue evidence="4">Gonads</tissue>
    </source>
</reference>
<dbReference type="RefSeq" id="XP_013382300.1">
    <property type="nucleotide sequence ID" value="XM_013526846.1"/>
</dbReference>
<dbReference type="AlphaFoldDB" id="A0A1S3H856"/>
<dbReference type="InterPro" id="IPR029063">
    <property type="entry name" value="SAM-dependent_MTases_sf"/>
</dbReference>
<gene>
    <name evidence="4" type="primary">LOC106153073</name>
</gene>
<dbReference type="GeneID" id="106153073"/>
<dbReference type="STRING" id="7574.A0A1S3H856"/>
<evidence type="ECO:0000313" key="4">
    <source>
        <dbReference type="RefSeq" id="XP_013382300.1"/>
    </source>
</evidence>
<dbReference type="InParanoid" id="A0A1S3H856"/>
<evidence type="ECO:0000313" key="3">
    <source>
        <dbReference type="Proteomes" id="UP000085678"/>
    </source>
</evidence>
<dbReference type="Gene3D" id="3.40.50.150">
    <property type="entry name" value="Vaccinia Virus protein VP39"/>
    <property type="match status" value="1"/>
</dbReference>
<evidence type="ECO:0000256" key="1">
    <source>
        <dbReference type="SAM" id="Phobius"/>
    </source>
</evidence>
<dbReference type="Pfam" id="PF08241">
    <property type="entry name" value="Methyltransf_11"/>
    <property type="match status" value="1"/>
</dbReference>
<proteinExistence type="predicted"/>
<dbReference type="PANTHER" id="PTHR45036">
    <property type="entry name" value="METHYLTRANSFERASE LIKE 7B"/>
    <property type="match status" value="1"/>
</dbReference>
<keyword evidence="1" id="KW-0472">Membrane</keyword>
<accession>A0A1S3H856</accession>
<dbReference type="CDD" id="cd02440">
    <property type="entry name" value="AdoMet_MTases"/>
    <property type="match status" value="1"/>
</dbReference>
<dbReference type="OMA" id="PLWYYFG"/>
<organism evidence="3 4">
    <name type="scientific">Lingula anatina</name>
    <name type="common">Brachiopod</name>
    <name type="synonym">Lingula unguis</name>
    <dbReference type="NCBI Taxonomy" id="7574"/>
    <lineage>
        <taxon>Eukaryota</taxon>
        <taxon>Metazoa</taxon>
        <taxon>Spiralia</taxon>
        <taxon>Lophotrochozoa</taxon>
        <taxon>Brachiopoda</taxon>
        <taxon>Linguliformea</taxon>
        <taxon>Lingulata</taxon>
        <taxon>Lingulida</taxon>
        <taxon>Linguloidea</taxon>
        <taxon>Lingulidae</taxon>
        <taxon>Lingula</taxon>
    </lineage>
</organism>
<dbReference type="GO" id="GO:0008757">
    <property type="term" value="F:S-adenosylmethionine-dependent methyltransferase activity"/>
    <property type="evidence" value="ECO:0007669"/>
    <property type="project" value="InterPro"/>
</dbReference>
<dbReference type="KEGG" id="lak:106153073"/>
<dbReference type="InterPro" id="IPR052356">
    <property type="entry name" value="Thiol_S-MT"/>
</dbReference>
<keyword evidence="1" id="KW-1133">Transmembrane helix</keyword>
<sequence>MAEVDATVSAFIWNYVLPWALVIIILNYINSYIYSPYKAAYAWLLNRLGFHMAKKAYRKKERLFSSLAKLHVDGRPLDILEIGVGGGTNFEYYPPGSNLICIDPNPHFEKYLKDNHSKYPHVNLKGFVVGTAEKLHGFHDNSADAIVCTFVLCSVEDIEEVLKEIKRVLRPGGKFYFLEHVLADKNTHPWVYKMQNFIRPVWKWVGDGCEFQDTALHIEKAGFSHVDQEHFNSAIKFKLIQPMLMGTATK</sequence>
<name>A0A1S3H856_LINAN</name>
<dbReference type="PANTHER" id="PTHR45036:SF8">
    <property type="entry name" value="METHYLTRANSFERASE-LIKE PROTEIN 7A"/>
    <property type="match status" value="1"/>
</dbReference>
<keyword evidence="1" id="KW-0812">Transmembrane</keyword>
<evidence type="ECO:0000259" key="2">
    <source>
        <dbReference type="Pfam" id="PF08241"/>
    </source>
</evidence>
<feature type="domain" description="Methyltransferase type 11" evidence="2">
    <location>
        <begin position="80"/>
        <end position="177"/>
    </location>
</feature>
<dbReference type="Proteomes" id="UP000085678">
    <property type="component" value="Unplaced"/>
</dbReference>
<dbReference type="OrthoDB" id="416496at2759"/>
<feature type="transmembrane region" description="Helical" evidence="1">
    <location>
        <begin position="12"/>
        <end position="29"/>
    </location>
</feature>
<protein>
    <submittedName>
        <fullName evidence="4">Methyltransferase-like protein 7A</fullName>
    </submittedName>
</protein>